<organism evidence="1 2">
    <name type="scientific">Stenotrophomonas maltophilia</name>
    <name type="common">Pseudomonas maltophilia</name>
    <name type="synonym">Xanthomonas maltophilia</name>
    <dbReference type="NCBI Taxonomy" id="40324"/>
    <lineage>
        <taxon>Bacteria</taxon>
        <taxon>Pseudomonadati</taxon>
        <taxon>Pseudomonadota</taxon>
        <taxon>Gammaproteobacteria</taxon>
        <taxon>Lysobacterales</taxon>
        <taxon>Lysobacteraceae</taxon>
        <taxon>Stenotrophomonas</taxon>
        <taxon>Stenotrophomonas maltophilia group</taxon>
    </lineage>
</organism>
<proteinExistence type="predicted"/>
<sequence length="521" mass="57214">MGSLHQIHSRNGRIGAGTDTKPEDIDAIVTALRKDGRGHLLLYFHGGLVDKAAGIGIAQRLEGRFSQSAYPVFSVWESGFVETIRNNLRELPDEPVFKNLVRKALEYALRRLGGSNGARTITPGNVDAGKVRQAVDTYWSDPSRNHVPYRDFKPVVGPSGARAASALIDDAEIEADLQTDSEFVVAMQTLPTALDEARDAFIGGGASVRDTPFSQAVSTQVAGVEGGRGLIVWFKVSLLVKRILQGVLRRYADQRDHGLYATVVEEVLRGVHFGGSGLNEWGKALQWNRMKQDSLDAFGDGSDLYAGTALLERLRAAHASEGLLSRITLVGHSTGAVYIANWLDKASELLPAEIAFDVVFLAPAITYERFAATITQHGDRIRHFRLFGMRDEFERDDQVVGDDSKFPNGQDWKRFIYPSSLLYLVSGVLESRPNSDGTLVDEPDMPLLGMERFFAWHHIYSDSKFPEIGAVRAWLGAAPNRTIWSKSQGQTAGLNSTSIDHGAFDDDEDTLLSVESLLGGW</sequence>
<dbReference type="OrthoDB" id="1491023at2"/>
<dbReference type="EMBL" id="RAUE01000004">
    <property type="protein sequence ID" value="MBA0309930.1"/>
    <property type="molecule type" value="Genomic_DNA"/>
</dbReference>
<name>A0A2J0T1R8_STEMA</name>
<evidence type="ECO:0008006" key="3">
    <source>
        <dbReference type="Google" id="ProtNLM"/>
    </source>
</evidence>
<reference evidence="1" key="1">
    <citation type="submission" date="2018-09" db="EMBL/GenBank/DDBJ databases">
        <authorList>
            <person name="Groschel M."/>
            <person name="Kohl T."/>
            <person name="Conchillo-Sole O."/>
            <person name="Mamat U."/>
            <person name="Yero D."/>
            <person name="Niemann S."/>
            <person name="Daura X."/>
            <person name="Gibert I."/>
        </authorList>
    </citation>
    <scope>NUCLEOTIDE SEQUENCE</scope>
    <source>
        <strain evidence="1">OG156</strain>
    </source>
</reference>
<dbReference type="RefSeq" id="WP_017354470.1">
    <property type="nucleotide sequence ID" value="NZ_CP088241.1"/>
</dbReference>
<dbReference type="Proteomes" id="UP000822271">
    <property type="component" value="Unassembled WGS sequence"/>
</dbReference>
<dbReference type="SUPFAM" id="SSF53474">
    <property type="entry name" value="alpha/beta-Hydrolases"/>
    <property type="match status" value="1"/>
</dbReference>
<evidence type="ECO:0000313" key="2">
    <source>
        <dbReference type="Proteomes" id="UP000822271"/>
    </source>
</evidence>
<evidence type="ECO:0000313" key="1">
    <source>
        <dbReference type="EMBL" id="MBA0309930.1"/>
    </source>
</evidence>
<accession>A0A2J0T1R8</accession>
<dbReference type="AlphaFoldDB" id="A0A2J0T1R8"/>
<dbReference type="InterPro" id="IPR029058">
    <property type="entry name" value="AB_hydrolase_fold"/>
</dbReference>
<reference evidence="1" key="2">
    <citation type="journal article" date="2020" name="Front. Microbiol.">
        <title>Genetic Variants of the DSF Quorum Sensing System in Stenotrophomonas maltophilia Influence Virulence and Resistance Phenotypes Among Genotypically Diverse Clinical Isolates.</title>
        <authorList>
            <person name="Yero D."/>
            <person name="Huedo P."/>
            <person name="Conchillo-Sole O."/>
            <person name="Martinez-Servat S."/>
            <person name="Mamat U."/>
            <person name="Coves X."/>
            <person name="Llanas F."/>
            <person name="Roca I."/>
            <person name="Vila J."/>
            <person name="Schaible U.E."/>
            <person name="Daura X."/>
            <person name="Gibert I."/>
        </authorList>
    </citation>
    <scope>NUCLEOTIDE SEQUENCE</scope>
    <source>
        <strain evidence="1">OG156</strain>
    </source>
</reference>
<comment type="caution">
    <text evidence="1">The sequence shown here is derived from an EMBL/GenBank/DDBJ whole genome shotgun (WGS) entry which is preliminary data.</text>
</comment>
<gene>
    <name evidence="1" type="ORF">D7Y33_02705</name>
</gene>
<protein>
    <recommendedName>
        <fullName evidence="3">Alpha/beta hydrolase</fullName>
    </recommendedName>
</protein>